<reference evidence="2" key="1">
    <citation type="submission" date="2020-02" db="EMBL/GenBank/DDBJ databases">
        <authorList>
            <person name="Meier V. D."/>
        </authorList>
    </citation>
    <scope>NUCLEOTIDE SEQUENCE</scope>
    <source>
        <strain evidence="2">AVDCRST_MAG54</strain>
    </source>
</reference>
<feature type="compositionally biased region" description="Low complexity" evidence="1">
    <location>
        <begin position="23"/>
        <end position="41"/>
    </location>
</feature>
<evidence type="ECO:0000256" key="1">
    <source>
        <dbReference type="SAM" id="MobiDB-lite"/>
    </source>
</evidence>
<evidence type="ECO:0000313" key="2">
    <source>
        <dbReference type="EMBL" id="CAA9231011.1"/>
    </source>
</evidence>
<dbReference type="EMBL" id="CADCTH010000137">
    <property type="protein sequence ID" value="CAA9231011.1"/>
    <property type="molecule type" value="Genomic_DNA"/>
</dbReference>
<feature type="non-terminal residue" evidence="2">
    <location>
        <position position="1"/>
    </location>
</feature>
<organism evidence="2">
    <name type="scientific">uncultured Actinomycetospora sp</name>
    <dbReference type="NCBI Taxonomy" id="1135996"/>
    <lineage>
        <taxon>Bacteria</taxon>
        <taxon>Bacillati</taxon>
        <taxon>Actinomycetota</taxon>
        <taxon>Actinomycetes</taxon>
        <taxon>Pseudonocardiales</taxon>
        <taxon>Pseudonocardiaceae</taxon>
        <taxon>Actinomycetospora</taxon>
        <taxon>environmental samples</taxon>
    </lineage>
</organism>
<proteinExistence type="predicted"/>
<protein>
    <submittedName>
        <fullName evidence="2">Uncharacterized protein</fullName>
    </submittedName>
</protein>
<feature type="non-terminal residue" evidence="2">
    <location>
        <position position="62"/>
    </location>
</feature>
<feature type="region of interest" description="Disordered" evidence="1">
    <location>
        <begin position="23"/>
        <end position="62"/>
    </location>
</feature>
<feature type="compositionally biased region" description="Basic residues" evidence="1">
    <location>
        <begin position="51"/>
        <end position="62"/>
    </location>
</feature>
<accession>A0A6J4HRJ0</accession>
<name>A0A6J4HRJ0_9PSEU</name>
<gene>
    <name evidence="2" type="ORF">AVDCRST_MAG54-1016</name>
</gene>
<dbReference type="AlphaFoldDB" id="A0A6J4HRJ0"/>
<sequence>CWATSPAPRPCARPWRPPTACWRRSWTSSSASTPTASSPWRRNCAPSGTRCRPHRRSPRPPP</sequence>